<evidence type="ECO:0000313" key="1">
    <source>
        <dbReference type="EMBL" id="RFA99003.1"/>
    </source>
</evidence>
<dbReference type="AlphaFoldDB" id="A0A371R4K7"/>
<dbReference type="Proteomes" id="UP000256877">
    <property type="component" value="Unassembled WGS sequence"/>
</dbReference>
<dbReference type="EMBL" id="NMUF01000012">
    <property type="protein sequence ID" value="RFA99003.1"/>
    <property type="molecule type" value="Genomic_DNA"/>
</dbReference>
<name>A0A371R4K7_9CREN</name>
<evidence type="ECO:0000313" key="2">
    <source>
        <dbReference type="Proteomes" id="UP000256877"/>
    </source>
</evidence>
<comment type="caution">
    <text evidence="1">The sequence shown here is derived from an EMBL/GenBank/DDBJ whole genome shotgun (WGS) entry which is preliminary data.</text>
</comment>
<proteinExistence type="predicted"/>
<accession>A0A371R4K7</accession>
<gene>
    <name evidence="1" type="ORF">CGL52_05795</name>
</gene>
<dbReference type="RefSeq" id="WP_116430469.1">
    <property type="nucleotide sequence ID" value="NZ_NMUF01000012.1"/>
</dbReference>
<reference evidence="1 2" key="1">
    <citation type="submission" date="2017-07" db="EMBL/GenBank/DDBJ databases">
        <title>Draft genome sequence of aerobic hyperthermophilic archaea, Pyrobaculum aerophilum YKB31 and YKB32.</title>
        <authorList>
            <person name="Mochizuki T."/>
            <person name="Berliner A.J."/>
            <person name="Yoshida-Takashima Y."/>
            <person name="Takaki Y."/>
            <person name="Nunoura T."/>
            <person name="Takai K."/>
        </authorList>
    </citation>
    <scope>NUCLEOTIDE SEQUENCE [LARGE SCALE GENOMIC DNA]</scope>
    <source>
        <strain evidence="1 2">YKB32</strain>
    </source>
</reference>
<protein>
    <submittedName>
        <fullName evidence="1">Uncharacterized protein</fullName>
    </submittedName>
</protein>
<organism evidence="1 2">
    <name type="scientific">Pyrobaculum aerophilum</name>
    <dbReference type="NCBI Taxonomy" id="13773"/>
    <lineage>
        <taxon>Archaea</taxon>
        <taxon>Thermoproteota</taxon>
        <taxon>Thermoprotei</taxon>
        <taxon>Thermoproteales</taxon>
        <taxon>Thermoproteaceae</taxon>
        <taxon>Pyrobaculum</taxon>
    </lineage>
</organism>
<dbReference type="OrthoDB" id="25931at2157"/>
<sequence length="230" mass="25131">MATFDTPCVVALGVVKNKVFYLEVESGKKAEEYIGVEIDSAEPGISGEFITGHLAIASFSTTIVKGVALAKPVYVLDLEGLKPLAKRAVTLRHVKAREFGAWEPVWNKPLYLTDASPSVAVGVSRAGSLLHINAVPSDIELAKKIWATAKVLQRGGELNLNCTCRLGLMPYEIFVRRGNRYIVAKFYLNASSPRSKKAFFIMGEGGNVLQRKEVDVAEAEITAFEFINLL</sequence>